<dbReference type="PANTHER" id="PTHR20854">
    <property type="entry name" value="INOSITOL MONOPHOSPHATASE"/>
    <property type="match status" value="1"/>
</dbReference>
<dbReference type="GO" id="GO:0008934">
    <property type="term" value="F:inositol monophosphate 1-phosphatase activity"/>
    <property type="evidence" value="ECO:0007669"/>
    <property type="project" value="TreeGrafter"/>
</dbReference>
<keyword evidence="2" id="KW-0479">Metal-binding</keyword>
<reference evidence="3 4" key="1">
    <citation type="submission" date="2017-11" db="EMBL/GenBank/DDBJ databases">
        <title>Complete genome sequence of Sphingomonas sp. Strain Cra20, a psychrotolerant potential plant growth promoting rhizobacteria.</title>
        <authorList>
            <person name="Luo Y."/>
        </authorList>
    </citation>
    <scope>NUCLEOTIDE SEQUENCE [LARGE SCALE GENOMIC DNA]</scope>
    <source>
        <strain evidence="3 4">Cra20</strain>
    </source>
</reference>
<dbReference type="SUPFAM" id="SSF56655">
    <property type="entry name" value="Carbohydrate phosphatase"/>
    <property type="match status" value="1"/>
</dbReference>
<gene>
    <name evidence="3" type="ORF">CVN68_00790</name>
</gene>
<dbReference type="AlphaFoldDB" id="A0A2K8MA01"/>
<protein>
    <submittedName>
        <fullName evidence="3">Inositol monophosphatase</fullName>
    </submittedName>
</protein>
<feature type="binding site" evidence="2">
    <location>
        <position position="106"/>
    </location>
    <ligand>
        <name>Mg(2+)</name>
        <dbReference type="ChEBI" id="CHEBI:18420"/>
        <label>1</label>
        <note>catalytic</note>
    </ligand>
</feature>
<evidence type="ECO:0000313" key="4">
    <source>
        <dbReference type="Proteomes" id="UP000229081"/>
    </source>
</evidence>
<dbReference type="Pfam" id="PF00459">
    <property type="entry name" value="Inositol_P"/>
    <property type="match status" value="1"/>
</dbReference>
<sequence length="282" mass="29810">MLGEPMHEPGSSLRPGVTSLPDAIATVLREAAAIAVMPRYRRLAVGEVEEKSPGDLVTIADQEAERIIAQGLKAIRPAARFIGEEACSRDPSLLDNLASGSAWIVDPIDGTGNYAAGRPPFALMAALIEDGETVASCILDPIEDRLAAAERNCGAWLDGARIAPASASPELRAMTGIVSDFSRPPAMVSRVAALAAQVAEAVPTRRCAGDEYPLVATGARHFALYWRTLVWDHAPGVLFLQEAGGVAARLDGRPYRAADATEAILLAQTPAIWEQVAEVLRG</sequence>
<evidence type="ECO:0000256" key="2">
    <source>
        <dbReference type="PIRSR" id="PIRSR600760-2"/>
    </source>
</evidence>
<dbReference type="GO" id="GO:0046872">
    <property type="term" value="F:metal ion binding"/>
    <property type="evidence" value="ECO:0007669"/>
    <property type="project" value="UniProtKB-KW"/>
</dbReference>
<name>A0A2K8MA01_9SPHN</name>
<keyword evidence="2" id="KW-0460">Magnesium</keyword>
<dbReference type="PRINTS" id="PR00377">
    <property type="entry name" value="IMPHPHTASES"/>
</dbReference>
<comment type="cofactor">
    <cofactor evidence="2">
        <name>Mg(2+)</name>
        <dbReference type="ChEBI" id="CHEBI:18420"/>
    </cofactor>
</comment>
<dbReference type="InterPro" id="IPR000760">
    <property type="entry name" value="Inositol_monophosphatase-like"/>
</dbReference>
<dbReference type="PANTHER" id="PTHR20854:SF4">
    <property type="entry name" value="INOSITOL-1-MONOPHOSPHATASE-RELATED"/>
    <property type="match status" value="1"/>
</dbReference>
<dbReference type="Gene3D" id="3.30.540.10">
    <property type="entry name" value="Fructose-1,6-Bisphosphatase, subunit A, domain 1"/>
    <property type="match status" value="1"/>
</dbReference>
<dbReference type="GO" id="GO:0007165">
    <property type="term" value="P:signal transduction"/>
    <property type="evidence" value="ECO:0007669"/>
    <property type="project" value="TreeGrafter"/>
</dbReference>
<feature type="binding site" evidence="2">
    <location>
        <position position="84"/>
    </location>
    <ligand>
        <name>Mg(2+)</name>
        <dbReference type="ChEBI" id="CHEBI:18420"/>
        <label>1</label>
        <note>catalytic</note>
    </ligand>
</feature>
<feature type="binding site" evidence="2">
    <location>
        <position position="109"/>
    </location>
    <ligand>
        <name>Mg(2+)</name>
        <dbReference type="ChEBI" id="CHEBI:18420"/>
        <label>1</label>
        <note>catalytic</note>
    </ligand>
</feature>
<evidence type="ECO:0000313" key="3">
    <source>
        <dbReference type="EMBL" id="ATY30703.1"/>
    </source>
</evidence>
<dbReference type="KEGG" id="sphc:CVN68_00790"/>
<keyword evidence="4" id="KW-1185">Reference proteome</keyword>
<feature type="binding site" evidence="2">
    <location>
        <position position="108"/>
    </location>
    <ligand>
        <name>Mg(2+)</name>
        <dbReference type="ChEBI" id="CHEBI:18420"/>
        <label>1</label>
        <note>catalytic</note>
    </ligand>
</feature>
<dbReference type="Gene3D" id="3.40.190.80">
    <property type="match status" value="1"/>
</dbReference>
<dbReference type="GO" id="GO:0006020">
    <property type="term" value="P:inositol metabolic process"/>
    <property type="evidence" value="ECO:0007669"/>
    <property type="project" value="TreeGrafter"/>
</dbReference>
<accession>A0A2K8MA01</accession>
<evidence type="ECO:0000256" key="1">
    <source>
        <dbReference type="ARBA" id="ARBA00009759"/>
    </source>
</evidence>
<organism evidence="3 4">
    <name type="scientific">Sphingomonas psychrotolerans</name>
    <dbReference type="NCBI Taxonomy" id="1327635"/>
    <lineage>
        <taxon>Bacteria</taxon>
        <taxon>Pseudomonadati</taxon>
        <taxon>Pseudomonadota</taxon>
        <taxon>Alphaproteobacteria</taxon>
        <taxon>Sphingomonadales</taxon>
        <taxon>Sphingomonadaceae</taxon>
        <taxon>Sphingomonas</taxon>
    </lineage>
</organism>
<dbReference type="EMBL" id="CP024923">
    <property type="protein sequence ID" value="ATY30703.1"/>
    <property type="molecule type" value="Genomic_DNA"/>
</dbReference>
<feature type="binding site" evidence="2">
    <location>
        <position position="232"/>
    </location>
    <ligand>
        <name>Mg(2+)</name>
        <dbReference type="ChEBI" id="CHEBI:18420"/>
        <label>1</label>
        <note>catalytic</note>
    </ligand>
</feature>
<dbReference type="Proteomes" id="UP000229081">
    <property type="component" value="Chromosome"/>
</dbReference>
<proteinExistence type="inferred from homology"/>
<comment type="similarity">
    <text evidence="1">Belongs to the inositol monophosphatase superfamily.</text>
</comment>